<feature type="signal peptide" evidence="2">
    <location>
        <begin position="1"/>
        <end position="19"/>
    </location>
</feature>
<feature type="chain" id="PRO_5041208584" evidence="2">
    <location>
        <begin position="20"/>
        <end position="135"/>
    </location>
</feature>
<comment type="caution">
    <text evidence="3">The sequence shown here is derived from an EMBL/GenBank/DDBJ whole genome shotgun (WGS) entry which is preliminary data.</text>
</comment>
<dbReference type="Proteomes" id="UP001172159">
    <property type="component" value="Unassembled WGS sequence"/>
</dbReference>
<proteinExistence type="predicted"/>
<dbReference type="EMBL" id="JAUKTV010000011">
    <property type="protein sequence ID" value="KAK0723925.1"/>
    <property type="molecule type" value="Genomic_DNA"/>
</dbReference>
<evidence type="ECO:0000313" key="3">
    <source>
        <dbReference type="EMBL" id="KAK0723925.1"/>
    </source>
</evidence>
<evidence type="ECO:0000256" key="1">
    <source>
        <dbReference type="SAM" id="MobiDB-lite"/>
    </source>
</evidence>
<dbReference type="AlphaFoldDB" id="A0AA40AXM1"/>
<feature type="compositionally biased region" description="Basic and acidic residues" evidence="1">
    <location>
        <begin position="124"/>
        <end position="135"/>
    </location>
</feature>
<organism evidence="3 4">
    <name type="scientific">Apiosordaria backusii</name>
    <dbReference type="NCBI Taxonomy" id="314023"/>
    <lineage>
        <taxon>Eukaryota</taxon>
        <taxon>Fungi</taxon>
        <taxon>Dikarya</taxon>
        <taxon>Ascomycota</taxon>
        <taxon>Pezizomycotina</taxon>
        <taxon>Sordariomycetes</taxon>
        <taxon>Sordariomycetidae</taxon>
        <taxon>Sordariales</taxon>
        <taxon>Lasiosphaeriaceae</taxon>
        <taxon>Apiosordaria</taxon>
    </lineage>
</organism>
<evidence type="ECO:0000313" key="4">
    <source>
        <dbReference type="Proteomes" id="UP001172159"/>
    </source>
</evidence>
<keyword evidence="4" id="KW-1185">Reference proteome</keyword>
<name>A0AA40AXM1_9PEZI</name>
<evidence type="ECO:0000256" key="2">
    <source>
        <dbReference type="SAM" id="SignalP"/>
    </source>
</evidence>
<sequence length="135" mass="14451">MSLMVLVVLDAVNSPRAASQEAARSDNHGRTTALKAGFVVSWWRVSVRSATWMAEERDMPVDGAAASVLAGRKAAHILPQAVVDPGLIGTHFWAFWAAPTAALGDVVSACRRRRPVHGGSIGDPPDRKIKEQKEG</sequence>
<reference evidence="3" key="1">
    <citation type="submission" date="2023-06" db="EMBL/GenBank/DDBJ databases">
        <title>Genome-scale phylogeny and comparative genomics of the fungal order Sordariales.</title>
        <authorList>
            <consortium name="Lawrence Berkeley National Laboratory"/>
            <person name="Hensen N."/>
            <person name="Bonometti L."/>
            <person name="Westerberg I."/>
            <person name="Brannstrom I.O."/>
            <person name="Guillou S."/>
            <person name="Cros-Aarteil S."/>
            <person name="Calhoun S."/>
            <person name="Haridas S."/>
            <person name="Kuo A."/>
            <person name="Mondo S."/>
            <person name="Pangilinan J."/>
            <person name="Riley R."/>
            <person name="Labutti K."/>
            <person name="Andreopoulos B."/>
            <person name="Lipzen A."/>
            <person name="Chen C."/>
            <person name="Yanf M."/>
            <person name="Daum C."/>
            <person name="Ng V."/>
            <person name="Clum A."/>
            <person name="Steindorff A."/>
            <person name="Ohm R."/>
            <person name="Martin F."/>
            <person name="Silar P."/>
            <person name="Natvig D."/>
            <person name="Lalanne C."/>
            <person name="Gautier V."/>
            <person name="Ament-Velasquez S.L."/>
            <person name="Kruys A."/>
            <person name="Hutchinson M.I."/>
            <person name="Powell A.J."/>
            <person name="Barry K."/>
            <person name="Miller A.N."/>
            <person name="Grigoriev I.V."/>
            <person name="Debuchy R."/>
            <person name="Gladieux P."/>
            <person name="Thoren M.H."/>
            <person name="Johannesson H."/>
        </authorList>
    </citation>
    <scope>NUCLEOTIDE SEQUENCE</scope>
    <source>
        <strain evidence="3">CBS 540.89</strain>
    </source>
</reference>
<feature type="region of interest" description="Disordered" evidence="1">
    <location>
        <begin position="115"/>
        <end position="135"/>
    </location>
</feature>
<keyword evidence="2" id="KW-0732">Signal</keyword>
<protein>
    <submittedName>
        <fullName evidence="3">Uncharacterized protein</fullName>
    </submittedName>
</protein>
<accession>A0AA40AXM1</accession>
<gene>
    <name evidence="3" type="ORF">B0T21DRAFT_351060</name>
</gene>